<keyword evidence="2" id="KW-1185">Reference proteome</keyword>
<protein>
    <submittedName>
        <fullName evidence="1">Uncharacterized protein</fullName>
    </submittedName>
</protein>
<dbReference type="EMBL" id="CP024608">
    <property type="protein sequence ID" value="ATQ74479.1"/>
    <property type="molecule type" value="Genomic_DNA"/>
</dbReference>
<dbReference type="AlphaFoldDB" id="A0A2D2DHN5"/>
<reference evidence="1" key="1">
    <citation type="submission" date="2017-10" db="EMBL/GenBank/DDBJ databases">
        <title>Massilia psychrophilum sp. nov., a novel purple-pigmented bacterium isolated from Tianshan glacier, Xinjiang Municipality, China.</title>
        <authorList>
            <person name="Wang H."/>
        </authorList>
    </citation>
    <scope>NUCLEOTIDE SEQUENCE [LARGE SCALE GENOMIC DNA]</scope>
    <source>
        <strain evidence="1">B2</strain>
    </source>
</reference>
<dbReference type="Proteomes" id="UP000229897">
    <property type="component" value="Chromosome"/>
</dbReference>
<sequence>MKAIFAAVAVSACLLLAVLGGVLPLRSSHTDAGADARQAGLQCPANSMLEGSRCACPDATSWTGSECMQVWSSSGRKVAAVAPPQPAQQ</sequence>
<gene>
    <name evidence="1" type="ORF">CR152_08100</name>
</gene>
<proteinExistence type="predicted"/>
<evidence type="ECO:0000313" key="2">
    <source>
        <dbReference type="Proteomes" id="UP000229897"/>
    </source>
</evidence>
<name>A0A2D2DHN5_9BURK</name>
<accession>A0A2D2DHN5</accession>
<dbReference type="KEGG" id="mass:CR152_08100"/>
<organism evidence="1 2">
    <name type="scientific">Massilia violaceinigra</name>
    <dbReference type="NCBI Taxonomy" id="2045208"/>
    <lineage>
        <taxon>Bacteria</taxon>
        <taxon>Pseudomonadati</taxon>
        <taxon>Pseudomonadota</taxon>
        <taxon>Betaproteobacteria</taxon>
        <taxon>Burkholderiales</taxon>
        <taxon>Oxalobacteraceae</taxon>
        <taxon>Telluria group</taxon>
        <taxon>Massilia</taxon>
    </lineage>
</organism>
<evidence type="ECO:0000313" key="1">
    <source>
        <dbReference type="EMBL" id="ATQ74479.1"/>
    </source>
</evidence>